<evidence type="ECO:0000313" key="3">
    <source>
        <dbReference type="EMBL" id="GEA82250.1"/>
    </source>
</evidence>
<reference evidence="3 4" key="1">
    <citation type="submission" date="2019-06" db="EMBL/GenBank/DDBJ databases">
        <title>Whole genome shotgun sequence of Cellulomonas uda NBRC 3747.</title>
        <authorList>
            <person name="Hosoyama A."/>
            <person name="Uohara A."/>
            <person name="Ohji S."/>
            <person name="Ichikawa N."/>
        </authorList>
    </citation>
    <scope>NUCLEOTIDE SEQUENCE [LARGE SCALE GENOMIC DNA]</scope>
    <source>
        <strain evidence="3 4">NBRC 3747</strain>
    </source>
</reference>
<evidence type="ECO:0000313" key="4">
    <source>
        <dbReference type="Proteomes" id="UP000315842"/>
    </source>
</evidence>
<comment type="caution">
    <text evidence="3">The sequence shown here is derived from an EMBL/GenBank/DDBJ whole genome shotgun (WGS) entry which is preliminary data.</text>
</comment>
<dbReference type="EMBL" id="BJLP01000052">
    <property type="protein sequence ID" value="GEA82250.1"/>
    <property type="molecule type" value="Genomic_DNA"/>
</dbReference>
<keyword evidence="2" id="KW-1133">Transmembrane helix</keyword>
<keyword evidence="2" id="KW-0472">Membrane</keyword>
<organism evidence="3 4">
    <name type="scientific">Cellulomonas uda</name>
    <dbReference type="NCBI Taxonomy" id="1714"/>
    <lineage>
        <taxon>Bacteria</taxon>
        <taxon>Bacillati</taxon>
        <taxon>Actinomycetota</taxon>
        <taxon>Actinomycetes</taxon>
        <taxon>Micrococcales</taxon>
        <taxon>Cellulomonadaceae</taxon>
        <taxon>Cellulomonas</taxon>
    </lineage>
</organism>
<dbReference type="Proteomes" id="UP000315842">
    <property type="component" value="Unassembled WGS sequence"/>
</dbReference>
<evidence type="ECO:0000256" key="1">
    <source>
        <dbReference type="SAM" id="MobiDB-lite"/>
    </source>
</evidence>
<protein>
    <recommendedName>
        <fullName evidence="5">Peptidase M10 metallopeptidase domain-containing protein</fullName>
    </recommendedName>
</protein>
<proteinExistence type="predicted"/>
<name>A0A4Y3KH30_CELUD</name>
<feature type="region of interest" description="Disordered" evidence="1">
    <location>
        <begin position="1"/>
        <end position="61"/>
    </location>
</feature>
<feature type="transmembrane region" description="Helical" evidence="2">
    <location>
        <begin position="65"/>
        <end position="84"/>
    </location>
</feature>
<dbReference type="SUPFAM" id="SSF55486">
    <property type="entry name" value="Metalloproteases ('zincins'), catalytic domain"/>
    <property type="match status" value="1"/>
</dbReference>
<dbReference type="AlphaFoldDB" id="A0A4Y3KH30"/>
<keyword evidence="4" id="KW-1185">Reference proteome</keyword>
<evidence type="ECO:0000256" key="2">
    <source>
        <dbReference type="SAM" id="Phobius"/>
    </source>
</evidence>
<sequence length="344" mass="37055">MRRCHPVSSDDLPRSKSGRIPQWVVDEARGRESAPPPWRGDTWDTSVEADRARTRRRRPASPSTSVLTAVLSVLVIAGSAVVWWSRLPDQSWDGAVDALFSRDVLRYDTASGGGVASLAHLPEPGFEEEDAPLGTPAPLAWDGSAYAFERTQELPDGTQVPVAWSPCRPVHVSLNLNEAPADLVDQMRVVLSELEAVTGLVLVVDGTTDEDARVGRSPVQPERYGDRWAPLLVQFSDESRVPELEGDVAGIGGPQVVDRGDGLLVAVSGAVWIDTTMLERDPVDGVPAYVPVLRHELAHALGLGHVQDASQLMNPKASPDVLTYQAGDRYGLSMLGRGVCAPDV</sequence>
<dbReference type="Gene3D" id="3.40.390.10">
    <property type="entry name" value="Collagenase (Catalytic Domain)"/>
    <property type="match status" value="1"/>
</dbReference>
<evidence type="ECO:0008006" key="5">
    <source>
        <dbReference type="Google" id="ProtNLM"/>
    </source>
</evidence>
<accession>A0A4Y3KH30</accession>
<dbReference type="GO" id="GO:0008237">
    <property type="term" value="F:metallopeptidase activity"/>
    <property type="evidence" value="ECO:0007669"/>
    <property type="project" value="InterPro"/>
</dbReference>
<keyword evidence="2" id="KW-0812">Transmembrane</keyword>
<dbReference type="InterPro" id="IPR024079">
    <property type="entry name" value="MetalloPept_cat_dom_sf"/>
</dbReference>
<gene>
    <name evidence="3" type="ORF">CUD01_26940</name>
</gene>